<dbReference type="EMBL" id="JAUEPU010000022">
    <property type="protein sequence ID" value="KAK0494179.1"/>
    <property type="molecule type" value="Genomic_DNA"/>
</dbReference>
<evidence type="ECO:0000313" key="2">
    <source>
        <dbReference type="Proteomes" id="UP001175228"/>
    </source>
</evidence>
<accession>A0AA39Q2R0</accession>
<comment type="caution">
    <text evidence="1">The sequence shown here is derived from an EMBL/GenBank/DDBJ whole genome shotgun (WGS) entry which is preliminary data.</text>
</comment>
<evidence type="ECO:0000313" key="1">
    <source>
        <dbReference type="EMBL" id="KAK0494179.1"/>
    </source>
</evidence>
<gene>
    <name evidence="1" type="ORF">EDD18DRAFT_1107668</name>
</gene>
<proteinExistence type="predicted"/>
<name>A0AA39Q2R0_9AGAR</name>
<protein>
    <submittedName>
        <fullName evidence="1">Uncharacterized protein</fullName>
    </submittedName>
</protein>
<reference evidence="1" key="1">
    <citation type="submission" date="2023-06" db="EMBL/GenBank/DDBJ databases">
        <authorList>
            <consortium name="Lawrence Berkeley National Laboratory"/>
            <person name="Ahrendt S."/>
            <person name="Sahu N."/>
            <person name="Indic B."/>
            <person name="Wong-Bajracharya J."/>
            <person name="Merenyi Z."/>
            <person name="Ke H.-M."/>
            <person name="Monk M."/>
            <person name="Kocsube S."/>
            <person name="Drula E."/>
            <person name="Lipzen A."/>
            <person name="Balint B."/>
            <person name="Henrissat B."/>
            <person name="Andreopoulos B."/>
            <person name="Martin F.M."/>
            <person name="Harder C.B."/>
            <person name="Rigling D."/>
            <person name="Ford K.L."/>
            <person name="Foster G.D."/>
            <person name="Pangilinan J."/>
            <person name="Papanicolaou A."/>
            <person name="Barry K."/>
            <person name="LaButti K."/>
            <person name="Viragh M."/>
            <person name="Koriabine M."/>
            <person name="Yan M."/>
            <person name="Riley R."/>
            <person name="Champramary S."/>
            <person name="Plett K.L."/>
            <person name="Tsai I.J."/>
            <person name="Slot J."/>
            <person name="Sipos G."/>
            <person name="Plett J."/>
            <person name="Nagy L.G."/>
            <person name="Grigoriev I.V."/>
        </authorList>
    </citation>
    <scope>NUCLEOTIDE SEQUENCE</scope>
    <source>
        <strain evidence="1">HWK02</strain>
    </source>
</reference>
<sequence length="149" mass="17173">METTNRCILGLVFGATSVVMSRLLLIPQRLSLPEVVENRLMFVPRLVNEEIELKERVDVHLTVSFIILIVTFSVMEDRMTSTGFWPTLVIDMHYLQEKNRLDAISWLESRFGPPNRPVWIMICKRPGRRAAKDAAADQALGYMRSIDRL</sequence>
<dbReference type="AlphaFoldDB" id="A0AA39Q2R0"/>
<organism evidence="1 2">
    <name type="scientific">Armillaria luteobubalina</name>
    <dbReference type="NCBI Taxonomy" id="153913"/>
    <lineage>
        <taxon>Eukaryota</taxon>
        <taxon>Fungi</taxon>
        <taxon>Dikarya</taxon>
        <taxon>Basidiomycota</taxon>
        <taxon>Agaricomycotina</taxon>
        <taxon>Agaricomycetes</taxon>
        <taxon>Agaricomycetidae</taxon>
        <taxon>Agaricales</taxon>
        <taxon>Marasmiineae</taxon>
        <taxon>Physalacriaceae</taxon>
        <taxon>Armillaria</taxon>
    </lineage>
</organism>
<keyword evidence="2" id="KW-1185">Reference proteome</keyword>
<dbReference type="Proteomes" id="UP001175228">
    <property type="component" value="Unassembled WGS sequence"/>
</dbReference>